<comment type="caution">
    <text evidence="5">The sequence shown here is derived from an EMBL/GenBank/DDBJ whole genome shotgun (WGS) entry which is preliminary data.</text>
</comment>
<evidence type="ECO:0000313" key="6">
    <source>
        <dbReference type="Proteomes" id="UP001162162"/>
    </source>
</evidence>
<evidence type="ECO:0000256" key="4">
    <source>
        <dbReference type="RuleBase" id="RU367013"/>
    </source>
</evidence>
<dbReference type="PANTHER" id="PTHR13768">
    <property type="entry name" value="SOLUBLE NSF ATTACHMENT PROTEIN SNAP"/>
    <property type="match status" value="1"/>
</dbReference>
<dbReference type="PANTHER" id="PTHR13768:SF8">
    <property type="entry name" value="ALPHA-SOLUBLE NSF ATTACHMENT PROTEIN"/>
    <property type="match status" value="1"/>
</dbReference>
<dbReference type="GO" id="GO:0019905">
    <property type="term" value="F:syntaxin binding"/>
    <property type="evidence" value="ECO:0007669"/>
    <property type="project" value="TreeGrafter"/>
</dbReference>
<dbReference type="Proteomes" id="UP001162162">
    <property type="component" value="Unassembled WGS sequence"/>
</dbReference>
<comment type="function">
    <text evidence="4">Required for vesicular transport between the endoplasmic reticulum and the Golgi apparatus.</text>
</comment>
<evidence type="ECO:0000256" key="2">
    <source>
        <dbReference type="ARBA" id="ARBA00022448"/>
    </source>
</evidence>
<dbReference type="CDD" id="cd15832">
    <property type="entry name" value="SNAP"/>
    <property type="match status" value="1"/>
</dbReference>
<keyword evidence="3 4" id="KW-0653">Protein transport</keyword>
<dbReference type="SUPFAM" id="SSF48452">
    <property type="entry name" value="TPR-like"/>
    <property type="match status" value="1"/>
</dbReference>
<dbReference type="InterPro" id="IPR011990">
    <property type="entry name" value="TPR-like_helical_dom_sf"/>
</dbReference>
<sequence>MTHIELKARQLRDEAEKKLNPRGFFKTLFSKTSHRVEESTEYYSRAGNLFKMAKNWSQAGYAFADAADLNLRNSNRVEAAINYVEAANCFKKTDVSRAVEFYLKAIEIYCDKGKFVMGAKYHQAIAELLEDESDGDDAVGHYEKAAELYKQECNFSSANKCLEKIGERAALDGDYHKAVGIFQEIACFDLASSVLRYCAKQYLFRAAICLLCSEADVGAKMATYVDMYPAFEESREYRLVVCLLECVERGDGDRFAAAVRKYDSASKLGQWHAAMLQRARKRIAERPDLR</sequence>
<dbReference type="AlphaFoldDB" id="A0AAV8Z8Z4"/>
<dbReference type="GO" id="GO:0005483">
    <property type="term" value="F:soluble NSF attachment protein activity"/>
    <property type="evidence" value="ECO:0007669"/>
    <property type="project" value="TreeGrafter"/>
</dbReference>
<keyword evidence="2 4" id="KW-0813">Transport</keyword>
<keyword evidence="4" id="KW-0931">ER-Golgi transport</keyword>
<keyword evidence="6" id="KW-1185">Reference proteome</keyword>
<gene>
    <name evidence="5" type="ORF">NQ318_020050</name>
</gene>
<comment type="similarity">
    <text evidence="1 4">Belongs to the SNAP family.</text>
</comment>
<organism evidence="5 6">
    <name type="scientific">Aromia moschata</name>
    <dbReference type="NCBI Taxonomy" id="1265417"/>
    <lineage>
        <taxon>Eukaryota</taxon>
        <taxon>Metazoa</taxon>
        <taxon>Ecdysozoa</taxon>
        <taxon>Arthropoda</taxon>
        <taxon>Hexapoda</taxon>
        <taxon>Insecta</taxon>
        <taxon>Pterygota</taxon>
        <taxon>Neoptera</taxon>
        <taxon>Endopterygota</taxon>
        <taxon>Coleoptera</taxon>
        <taxon>Polyphaga</taxon>
        <taxon>Cucujiformia</taxon>
        <taxon>Chrysomeloidea</taxon>
        <taxon>Cerambycidae</taxon>
        <taxon>Cerambycinae</taxon>
        <taxon>Callichromatini</taxon>
        <taxon>Aromia</taxon>
    </lineage>
</organism>
<dbReference type="GO" id="GO:0035494">
    <property type="term" value="P:SNARE complex disassembly"/>
    <property type="evidence" value="ECO:0007669"/>
    <property type="project" value="TreeGrafter"/>
</dbReference>
<dbReference type="PRINTS" id="PR00448">
    <property type="entry name" value="NSFATTACHMNT"/>
</dbReference>
<evidence type="ECO:0000256" key="3">
    <source>
        <dbReference type="ARBA" id="ARBA00022927"/>
    </source>
</evidence>
<dbReference type="InterPro" id="IPR000744">
    <property type="entry name" value="NSF_attach"/>
</dbReference>
<accession>A0AAV8Z8Z4</accession>
<dbReference type="GO" id="GO:0031201">
    <property type="term" value="C:SNARE complex"/>
    <property type="evidence" value="ECO:0007669"/>
    <property type="project" value="TreeGrafter"/>
</dbReference>
<dbReference type="Gene3D" id="1.25.40.10">
    <property type="entry name" value="Tetratricopeptide repeat domain"/>
    <property type="match status" value="1"/>
</dbReference>
<name>A0AAV8Z8Z4_9CUCU</name>
<dbReference type="GO" id="GO:0005774">
    <property type="term" value="C:vacuolar membrane"/>
    <property type="evidence" value="ECO:0007669"/>
    <property type="project" value="TreeGrafter"/>
</dbReference>
<keyword evidence="4" id="KW-0472">Membrane</keyword>
<dbReference type="EMBL" id="JAPWTK010000007">
    <property type="protein sequence ID" value="KAJ8960757.1"/>
    <property type="molecule type" value="Genomic_DNA"/>
</dbReference>
<evidence type="ECO:0000313" key="5">
    <source>
        <dbReference type="EMBL" id="KAJ8960757.1"/>
    </source>
</evidence>
<reference evidence="5" key="1">
    <citation type="journal article" date="2023" name="Insect Mol. Biol.">
        <title>Genome sequencing provides insights into the evolution of gene families encoding plant cell wall-degrading enzymes in longhorned beetles.</title>
        <authorList>
            <person name="Shin N.R."/>
            <person name="Okamura Y."/>
            <person name="Kirsch R."/>
            <person name="Pauchet Y."/>
        </authorList>
    </citation>
    <scope>NUCLEOTIDE SEQUENCE</scope>
    <source>
        <strain evidence="5">AMC_N1</strain>
    </source>
</reference>
<protein>
    <recommendedName>
        <fullName evidence="7">Alpha-SNAP</fullName>
    </recommendedName>
</protein>
<proteinExistence type="inferred from homology"/>
<evidence type="ECO:0000256" key="1">
    <source>
        <dbReference type="ARBA" id="ARBA00010050"/>
    </source>
</evidence>
<comment type="subcellular location">
    <subcellularLocation>
        <location evidence="4">Membrane</location>
        <topology evidence="4">Peripheral membrane protein</topology>
    </subcellularLocation>
</comment>
<evidence type="ECO:0008006" key="7">
    <source>
        <dbReference type="Google" id="ProtNLM"/>
    </source>
</evidence>
<dbReference type="Pfam" id="PF14938">
    <property type="entry name" value="SNAP"/>
    <property type="match status" value="1"/>
</dbReference>
<dbReference type="GO" id="GO:0006886">
    <property type="term" value="P:intracellular protein transport"/>
    <property type="evidence" value="ECO:0007669"/>
    <property type="project" value="UniProtKB-UniRule"/>
</dbReference>